<accession>A0A0F8WPD8</accession>
<organism evidence="1">
    <name type="scientific">marine sediment metagenome</name>
    <dbReference type="NCBI Taxonomy" id="412755"/>
    <lineage>
        <taxon>unclassified sequences</taxon>
        <taxon>metagenomes</taxon>
        <taxon>ecological metagenomes</taxon>
    </lineage>
</organism>
<name>A0A0F8WPD8_9ZZZZ</name>
<protein>
    <submittedName>
        <fullName evidence="1">Uncharacterized protein</fullName>
    </submittedName>
</protein>
<reference evidence="1" key="1">
    <citation type="journal article" date="2015" name="Nature">
        <title>Complex archaea that bridge the gap between prokaryotes and eukaryotes.</title>
        <authorList>
            <person name="Spang A."/>
            <person name="Saw J.H."/>
            <person name="Jorgensen S.L."/>
            <person name="Zaremba-Niedzwiedzka K."/>
            <person name="Martijn J."/>
            <person name="Lind A.E."/>
            <person name="van Eijk R."/>
            <person name="Schleper C."/>
            <person name="Guy L."/>
            <person name="Ettema T.J."/>
        </authorList>
    </citation>
    <scope>NUCLEOTIDE SEQUENCE</scope>
</reference>
<dbReference type="EMBL" id="LAZR01068156">
    <property type="protein sequence ID" value="KKK50170.1"/>
    <property type="molecule type" value="Genomic_DNA"/>
</dbReference>
<evidence type="ECO:0000313" key="1">
    <source>
        <dbReference type="EMBL" id="KKK50170.1"/>
    </source>
</evidence>
<gene>
    <name evidence="1" type="ORF">LCGC14_3127710</name>
</gene>
<sequence length="158" mass="17349">MNWTINQTFTPTRVVGVEVVANFTINKIGNNSIADGTNLLYGCSATQIKDGFSTPTSEKSSTNRTINVEYPPLVTINKPANNNWSQTQTATLSWTVTSAFDSGTAYSTRIWTNESGTWNPRIGAIQATNDTAVTKTYFFNEKSYIEWGVQASQSNDAN</sequence>
<proteinExistence type="predicted"/>
<feature type="non-terminal residue" evidence="1">
    <location>
        <position position="158"/>
    </location>
</feature>
<comment type="caution">
    <text evidence="1">The sequence shown here is derived from an EMBL/GenBank/DDBJ whole genome shotgun (WGS) entry which is preliminary data.</text>
</comment>
<dbReference type="AlphaFoldDB" id="A0A0F8WPD8"/>